<comment type="caution">
    <text evidence="1">The sequence shown here is derived from an EMBL/GenBank/DDBJ whole genome shotgun (WGS) entry which is preliminary data.</text>
</comment>
<dbReference type="AlphaFoldDB" id="A0AAD2CJU7"/>
<evidence type="ECO:0000313" key="2">
    <source>
        <dbReference type="Proteomes" id="UP001295423"/>
    </source>
</evidence>
<dbReference type="EMBL" id="CAKOGP040000187">
    <property type="protein sequence ID" value="CAJ1931871.1"/>
    <property type="molecule type" value="Genomic_DNA"/>
</dbReference>
<dbReference type="Proteomes" id="UP001295423">
    <property type="component" value="Unassembled WGS sequence"/>
</dbReference>
<evidence type="ECO:0000313" key="1">
    <source>
        <dbReference type="EMBL" id="CAJ1931871.1"/>
    </source>
</evidence>
<sequence length="79" mass="8645">MFGKKKLSEKECSDIADKSEDVPSECLIFASVKAKLDSKNDPFAGMPGGAARAVRNAQIQRRMSTRHGQGVQGKKSSWF</sequence>
<name>A0AAD2CJU7_9STRA</name>
<proteinExistence type="predicted"/>
<reference evidence="1" key="1">
    <citation type="submission" date="2023-08" db="EMBL/GenBank/DDBJ databases">
        <authorList>
            <person name="Audoor S."/>
            <person name="Bilcke G."/>
        </authorList>
    </citation>
    <scope>NUCLEOTIDE SEQUENCE</scope>
</reference>
<keyword evidence="2" id="KW-1185">Reference proteome</keyword>
<protein>
    <submittedName>
        <fullName evidence="1">Uncharacterized protein</fullName>
    </submittedName>
</protein>
<organism evidence="1 2">
    <name type="scientific">Cylindrotheca closterium</name>
    <dbReference type="NCBI Taxonomy" id="2856"/>
    <lineage>
        <taxon>Eukaryota</taxon>
        <taxon>Sar</taxon>
        <taxon>Stramenopiles</taxon>
        <taxon>Ochrophyta</taxon>
        <taxon>Bacillariophyta</taxon>
        <taxon>Bacillariophyceae</taxon>
        <taxon>Bacillariophycidae</taxon>
        <taxon>Bacillariales</taxon>
        <taxon>Bacillariaceae</taxon>
        <taxon>Cylindrotheca</taxon>
    </lineage>
</organism>
<accession>A0AAD2CJU7</accession>
<gene>
    <name evidence="1" type="ORF">CYCCA115_LOCUS2585</name>
</gene>